<evidence type="ECO:0000256" key="1">
    <source>
        <dbReference type="SAM" id="Phobius"/>
    </source>
</evidence>
<dbReference type="Proteomes" id="UP000306791">
    <property type="component" value="Unassembled WGS sequence"/>
</dbReference>
<keyword evidence="1" id="KW-1133">Transmembrane helix</keyword>
<feature type="transmembrane region" description="Helical" evidence="1">
    <location>
        <begin position="95"/>
        <end position="113"/>
    </location>
</feature>
<dbReference type="EMBL" id="VANI01000004">
    <property type="protein sequence ID" value="TLM79176.1"/>
    <property type="molecule type" value="Genomic_DNA"/>
</dbReference>
<comment type="caution">
    <text evidence="3">The sequence shown here is derived from an EMBL/GenBank/DDBJ whole genome shotgun (WGS) entry which is preliminary data.</text>
</comment>
<evidence type="ECO:0000259" key="2">
    <source>
        <dbReference type="Pfam" id="PF04773"/>
    </source>
</evidence>
<feature type="domain" description="FecR protein" evidence="2">
    <location>
        <begin position="127"/>
        <end position="217"/>
    </location>
</feature>
<dbReference type="Gene3D" id="3.55.50.30">
    <property type="match status" value="1"/>
</dbReference>
<sequence>MTPMKKQCPLGEQHPLSEKEEERIYRWIVHGEAEKADAEAWRQYQNWLQESPARAHKASQVDGVWNHPEFEKAARLIGSTLPLDTATPRRYRNPWYLAAAAAGFLVAITVSLLQPSNPSTDAGNRLYATERQQTSRNALADGSTLDMSAQSRVAVDFSERERRIRLYDGEARFTVAKDRQRPFVVESRQASVKALGTVFNVDQRGDITELTVLEGLVSAHPLNRPDKTQHVAAGERVRISGNAIGPVQKFDLHNYSDWLQGLVQVENIRLEELLVEFNRYSDTPLIAGDRHTRNLRVGGTFDLKDIHTNLQILATLHGLTISDSGDEIVLRSNGNSTHSSL</sequence>
<keyword evidence="1" id="KW-0812">Transmembrane</keyword>
<dbReference type="PANTHER" id="PTHR30273:SF2">
    <property type="entry name" value="PROTEIN FECR"/>
    <property type="match status" value="1"/>
</dbReference>
<proteinExistence type="predicted"/>
<keyword evidence="4" id="KW-1185">Reference proteome</keyword>
<name>A0ABY2UN39_9GAMM</name>
<dbReference type="Gene3D" id="2.60.120.1440">
    <property type="match status" value="1"/>
</dbReference>
<evidence type="ECO:0000313" key="4">
    <source>
        <dbReference type="Proteomes" id="UP000306791"/>
    </source>
</evidence>
<dbReference type="PANTHER" id="PTHR30273">
    <property type="entry name" value="PERIPLASMIC SIGNAL SENSOR AND SIGMA FACTOR ACTIVATOR FECR-RELATED"/>
    <property type="match status" value="1"/>
</dbReference>
<dbReference type="PIRSF" id="PIRSF018266">
    <property type="entry name" value="FecR"/>
    <property type="match status" value="1"/>
</dbReference>
<dbReference type="InterPro" id="IPR012373">
    <property type="entry name" value="Ferrdict_sens_TM"/>
</dbReference>
<accession>A0ABY2UN39</accession>
<dbReference type="InterPro" id="IPR006860">
    <property type="entry name" value="FecR"/>
</dbReference>
<evidence type="ECO:0000313" key="3">
    <source>
        <dbReference type="EMBL" id="TLM79176.1"/>
    </source>
</evidence>
<reference evidence="3 4" key="1">
    <citation type="submission" date="2019-05" db="EMBL/GenBank/DDBJ databases">
        <title>Microbulbifer harenosus sp. nov., an alginate-degrading bacterium isolated from coastal sand.</title>
        <authorList>
            <person name="Huang H."/>
            <person name="Mo K."/>
            <person name="Bao S."/>
        </authorList>
    </citation>
    <scope>NUCLEOTIDE SEQUENCE [LARGE SCALE GENOMIC DNA]</scope>
    <source>
        <strain evidence="3 4">HB161719</strain>
    </source>
</reference>
<organism evidence="3 4">
    <name type="scientific">Microbulbifer harenosus</name>
    <dbReference type="NCBI Taxonomy" id="2576840"/>
    <lineage>
        <taxon>Bacteria</taxon>
        <taxon>Pseudomonadati</taxon>
        <taxon>Pseudomonadota</taxon>
        <taxon>Gammaproteobacteria</taxon>
        <taxon>Cellvibrionales</taxon>
        <taxon>Microbulbiferaceae</taxon>
        <taxon>Microbulbifer</taxon>
    </lineage>
</organism>
<keyword evidence="1" id="KW-0472">Membrane</keyword>
<dbReference type="Pfam" id="PF04773">
    <property type="entry name" value="FecR"/>
    <property type="match status" value="1"/>
</dbReference>
<protein>
    <recommendedName>
        <fullName evidence="2">FecR protein domain-containing protein</fullName>
    </recommendedName>
</protein>
<gene>
    <name evidence="3" type="ORF">FDY93_03460</name>
</gene>